<dbReference type="GO" id="GO:0005634">
    <property type="term" value="C:nucleus"/>
    <property type="evidence" value="ECO:0007669"/>
    <property type="project" value="InterPro"/>
</dbReference>
<evidence type="ECO:0000259" key="2">
    <source>
        <dbReference type="PROSITE" id="PS51297"/>
    </source>
</evidence>
<dbReference type="InterPro" id="IPR050142">
    <property type="entry name" value="MADS-box/MEF2_TF"/>
</dbReference>
<dbReference type="EMBL" id="GDJX01006296">
    <property type="protein sequence ID" value="JAT61640.1"/>
    <property type="molecule type" value="Transcribed_RNA"/>
</dbReference>
<organism evidence="3">
    <name type="scientific">Anthurium amnicola</name>
    <dbReference type="NCBI Taxonomy" id="1678845"/>
    <lineage>
        <taxon>Eukaryota</taxon>
        <taxon>Viridiplantae</taxon>
        <taxon>Streptophyta</taxon>
        <taxon>Embryophyta</taxon>
        <taxon>Tracheophyta</taxon>
        <taxon>Spermatophyta</taxon>
        <taxon>Magnoliopsida</taxon>
        <taxon>Liliopsida</taxon>
        <taxon>Araceae</taxon>
        <taxon>Pothoideae</taxon>
        <taxon>Potheae</taxon>
        <taxon>Anthurium</taxon>
    </lineage>
</organism>
<dbReference type="GO" id="GO:0003700">
    <property type="term" value="F:DNA-binding transcription factor activity"/>
    <property type="evidence" value="ECO:0007669"/>
    <property type="project" value="InterPro"/>
</dbReference>
<dbReference type="PROSITE" id="PS51297">
    <property type="entry name" value="K_BOX"/>
    <property type="match status" value="1"/>
</dbReference>
<feature type="compositionally biased region" description="Low complexity" evidence="1">
    <location>
        <begin position="143"/>
        <end position="156"/>
    </location>
</feature>
<dbReference type="AlphaFoldDB" id="A0A1D1Z421"/>
<feature type="non-terminal residue" evidence="3">
    <location>
        <position position="1"/>
    </location>
</feature>
<feature type="region of interest" description="Disordered" evidence="1">
    <location>
        <begin position="135"/>
        <end position="166"/>
    </location>
</feature>
<evidence type="ECO:0000313" key="3">
    <source>
        <dbReference type="EMBL" id="JAT61640.1"/>
    </source>
</evidence>
<sequence>VIVFSPKGKLSHFPTHSSLEKTIERYKKFLDAERSITDHVLETEGQHEGFATDKTNHEILEVDQRFFGGGNIEQMNVNTLTKLEEELGSALNHIRSRKMAVLMDLVKRLREQEKALVCQNQRLQSVVGIDGVQEEEESLANEGTSSSGSRSSTSSSEAMLPPPATHTLELFVDT</sequence>
<protein>
    <submittedName>
        <fullName evidence="3">Agamous-like MADS-box protein AGL8</fullName>
    </submittedName>
</protein>
<accession>A0A1D1Z421</accession>
<reference evidence="3" key="1">
    <citation type="submission" date="2015-07" db="EMBL/GenBank/DDBJ databases">
        <title>Transcriptome Assembly of Anthurium amnicola.</title>
        <authorList>
            <person name="Suzuki J."/>
        </authorList>
    </citation>
    <scope>NUCLEOTIDE SEQUENCE</scope>
</reference>
<dbReference type="PANTHER" id="PTHR48019">
    <property type="entry name" value="SERUM RESPONSE FACTOR HOMOLOG"/>
    <property type="match status" value="1"/>
</dbReference>
<dbReference type="Pfam" id="PF01486">
    <property type="entry name" value="K-box"/>
    <property type="match status" value="1"/>
</dbReference>
<name>A0A1D1Z421_9ARAE</name>
<proteinExistence type="predicted"/>
<feature type="domain" description="K-box" evidence="2">
    <location>
        <begin position="43"/>
        <end position="138"/>
    </location>
</feature>
<dbReference type="InterPro" id="IPR002487">
    <property type="entry name" value="TF_Kbox"/>
</dbReference>
<evidence type="ECO:0000256" key="1">
    <source>
        <dbReference type="SAM" id="MobiDB-lite"/>
    </source>
</evidence>
<gene>
    <name evidence="3" type="primary">SCM1_1</name>
    <name evidence="3" type="ORF">g.94745</name>
</gene>